<name>L0B1I8_THEEQ</name>
<comment type="similarity">
    <text evidence="1">Belongs to the RRN3 family.</text>
</comment>
<dbReference type="GO" id="GO:0001181">
    <property type="term" value="F:RNA polymerase I general transcription initiation factor activity"/>
    <property type="evidence" value="ECO:0007669"/>
    <property type="project" value="InterPro"/>
</dbReference>
<dbReference type="Pfam" id="PF05327">
    <property type="entry name" value="RRN3"/>
    <property type="match status" value="1"/>
</dbReference>
<dbReference type="GO" id="GO:0005634">
    <property type="term" value="C:nucleus"/>
    <property type="evidence" value="ECO:0007669"/>
    <property type="project" value="TreeGrafter"/>
</dbReference>
<dbReference type="Gene3D" id="3.10.450.40">
    <property type="match status" value="1"/>
</dbReference>
<dbReference type="eggNOG" id="KOG2434">
    <property type="taxonomic scope" value="Eukaryota"/>
</dbReference>
<evidence type="ECO:0000313" key="3">
    <source>
        <dbReference type="Proteomes" id="UP000031512"/>
    </source>
</evidence>
<sequence length="952" mass="109697">MYRKLQSLTSDLPICEDNLSCFADLLINQFVWKCVTPEEIEKCKNIVLDLVTIDGNAINYLLKRFISQFRTDNREYLKVDICSRTFESIFLLKKHIRDILTESQDDINLQGENYDLLLELLKYHPRGIELHKNVVSIFPSTHRNPKFNGLRCFFYRNKDGFCEFFSYARCSDNVKTRGEIFREHICNIIIEIYKLSPVILSIITDLLETYFPHHNISIEHHVSFTKAILYIARHIEPARPIFYRLIINKLTIIDAQIKLANPNSVDVEKTESVISQKLKEYYNKLNKGDGNFQEINEKLRNPNWFKDMYEKLRTEEDTDDMSQKLDVLMGIMFEELQVILKANIDKPASLTSRSMESSSNCDDSCSSESDFDDLTDRNLSTPRSCNIKNEFVKSEVNTNSSSSIRGAIYKSSIIKADSDVKHVKNEIFENGADIRSCTSSSSSSSVKYSVSDIIVIELIDTFEDIILPTYNCKYVQFLYFFIFSFNAQWFKTFLERLFTIVFDNNQHVVKRRTAASYISSLICRSKYVNPKFVCGTVNYFFALLSLFDHLLLKSYDSSSSVKSDSIAGSSVGDLSSRRKNKYGDYGVKSSSKLSLFYSIFQNILYIYCYHADILAVSPSCLSFVQNSEKGLIAYLDSSLSPLMYCKESIITEAINATKNFPNLTKLHDCLMNFKKLAISSLEYEDINWLYYSPINAFFPFDPYLLHHSSYYIRDKYRHKLVNESSDLPRDSVKCEVDIKIKKEIVESPVCDQGNDVYSTNSTQPTESYHVPTQSLVNKVVDAIKDDREIVGDELKNVNKQVDDSIGFTSIPRVIKARLDQDKRALATNTISEIEADYDFWGYDVKHNFQIDDPKSLKKTKRKRIGSTEGFKKEEHILTNFENPDLNNRTQHIILGIDQLDDFELSLSSSIFLKPRKNNRSSMLDLLTSSAAYKSAFVNSEKAKKSKNNRNKS</sequence>
<dbReference type="GeneID" id="15804642"/>
<proteinExistence type="inferred from homology"/>
<dbReference type="PANTHER" id="PTHR12790:SF0">
    <property type="entry name" value="RNA POLYMERASE I-SPECIFIC TRANSCRIPTION INITIATION FACTOR RRN3-RELATED"/>
    <property type="match status" value="1"/>
</dbReference>
<dbReference type="AlphaFoldDB" id="L0B1I8"/>
<dbReference type="PANTHER" id="PTHR12790">
    <property type="entry name" value="TRANSCRIPTION INITIATION FACTOR IA RRN3"/>
    <property type="match status" value="1"/>
</dbReference>
<accession>L0B1I8</accession>
<dbReference type="STRING" id="1537102.L0B1I8"/>
<dbReference type="InterPro" id="IPR007991">
    <property type="entry name" value="RNA_pol_I_trans_ini_fac_RRN3"/>
</dbReference>
<dbReference type="OrthoDB" id="26970at2759"/>
<organism evidence="2 3">
    <name type="scientific">Theileria equi strain WA</name>
    <dbReference type="NCBI Taxonomy" id="1537102"/>
    <lineage>
        <taxon>Eukaryota</taxon>
        <taxon>Sar</taxon>
        <taxon>Alveolata</taxon>
        <taxon>Apicomplexa</taxon>
        <taxon>Aconoidasida</taxon>
        <taxon>Piroplasmida</taxon>
        <taxon>Theileriidae</taxon>
        <taxon>Theileria</taxon>
    </lineage>
</organism>
<evidence type="ECO:0000313" key="2">
    <source>
        <dbReference type="EMBL" id="AFZ81116.1"/>
    </source>
</evidence>
<dbReference type="KEGG" id="beq:BEWA_005240"/>
<dbReference type="Pfam" id="PF11523">
    <property type="entry name" value="DUF3223"/>
    <property type="match status" value="1"/>
</dbReference>
<dbReference type="RefSeq" id="XP_004830782.1">
    <property type="nucleotide sequence ID" value="XM_004830725.1"/>
</dbReference>
<dbReference type="GO" id="GO:0001042">
    <property type="term" value="F:RNA polymerase I core binding"/>
    <property type="evidence" value="ECO:0007669"/>
    <property type="project" value="TreeGrafter"/>
</dbReference>
<dbReference type="Proteomes" id="UP000031512">
    <property type="component" value="Chromosome 3"/>
</dbReference>
<evidence type="ECO:0000256" key="1">
    <source>
        <dbReference type="ARBA" id="ARBA00010098"/>
    </source>
</evidence>
<dbReference type="EMBL" id="CP001670">
    <property type="protein sequence ID" value="AFZ81116.1"/>
    <property type="molecule type" value="Genomic_DNA"/>
</dbReference>
<gene>
    <name evidence="2" type="ORF">BEWA_005240</name>
</gene>
<keyword evidence="3" id="KW-1185">Reference proteome</keyword>
<dbReference type="GO" id="GO:0006361">
    <property type="term" value="P:transcription initiation at RNA polymerase I promoter"/>
    <property type="evidence" value="ECO:0007669"/>
    <property type="project" value="InterPro"/>
</dbReference>
<protein>
    <submittedName>
        <fullName evidence="2">Uncharacterized protein</fullName>
    </submittedName>
</protein>
<reference evidence="2 3" key="1">
    <citation type="journal article" date="2012" name="BMC Genomics">
        <title>Comparative genomic analysis and phylogenetic position of Theileria equi.</title>
        <authorList>
            <person name="Kappmeyer L.S."/>
            <person name="Thiagarajan M."/>
            <person name="Herndon D.R."/>
            <person name="Ramsay J.D."/>
            <person name="Caler E."/>
            <person name="Djikeng A."/>
            <person name="Gillespie J.J."/>
            <person name="Lau A.O."/>
            <person name="Roalson E.H."/>
            <person name="Silva J.C."/>
            <person name="Silva M.G."/>
            <person name="Suarez C.E."/>
            <person name="Ueti M.W."/>
            <person name="Nene V.M."/>
            <person name="Mealey R.H."/>
            <person name="Knowles D.P."/>
            <person name="Brayton K.A."/>
        </authorList>
    </citation>
    <scope>NUCLEOTIDE SEQUENCE [LARGE SCALE GENOMIC DNA]</scope>
    <source>
        <strain evidence="2 3">WA</strain>
    </source>
</reference>
<dbReference type="VEuPathDB" id="PiroplasmaDB:BEWA_005240"/>